<keyword evidence="1" id="KW-0472">Membrane</keyword>
<dbReference type="Proteomes" id="UP001341281">
    <property type="component" value="Chromosome 06"/>
</dbReference>
<dbReference type="AlphaFoldDB" id="A0AAQ3U0G3"/>
<reference evidence="2 3" key="1">
    <citation type="submission" date="2024-02" db="EMBL/GenBank/DDBJ databases">
        <title>High-quality chromosome-scale genome assembly of Pensacola bahiagrass (Paspalum notatum Flugge var. saurae).</title>
        <authorList>
            <person name="Vega J.M."/>
            <person name="Podio M."/>
            <person name="Orjuela J."/>
            <person name="Siena L.A."/>
            <person name="Pessino S.C."/>
            <person name="Combes M.C."/>
            <person name="Mariac C."/>
            <person name="Albertini E."/>
            <person name="Pupilli F."/>
            <person name="Ortiz J.P.A."/>
            <person name="Leblanc O."/>
        </authorList>
    </citation>
    <scope>NUCLEOTIDE SEQUENCE [LARGE SCALE GENOMIC DNA]</scope>
    <source>
        <strain evidence="2">R1</strain>
        <tissue evidence="2">Leaf</tissue>
    </source>
</reference>
<dbReference type="EMBL" id="CP144750">
    <property type="protein sequence ID" value="WVZ81879.1"/>
    <property type="molecule type" value="Genomic_DNA"/>
</dbReference>
<name>A0AAQ3U0G3_PASNO</name>
<organism evidence="2 3">
    <name type="scientific">Paspalum notatum var. saurae</name>
    <dbReference type="NCBI Taxonomy" id="547442"/>
    <lineage>
        <taxon>Eukaryota</taxon>
        <taxon>Viridiplantae</taxon>
        <taxon>Streptophyta</taxon>
        <taxon>Embryophyta</taxon>
        <taxon>Tracheophyta</taxon>
        <taxon>Spermatophyta</taxon>
        <taxon>Magnoliopsida</taxon>
        <taxon>Liliopsida</taxon>
        <taxon>Poales</taxon>
        <taxon>Poaceae</taxon>
        <taxon>PACMAD clade</taxon>
        <taxon>Panicoideae</taxon>
        <taxon>Andropogonodae</taxon>
        <taxon>Paspaleae</taxon>
        <taxon>Paspalinae</taxon>
        <taxon>Paspalum</taxon>
    </lineage>
</organism>
<evidence type="ECO:0000256" key="1">
    <source>
        <dbReference type="SAM" id="Phobius"/>
    </source>
</evidence>
<keyword evidence="1" id="KW-1133">Transmembrane helix</keyword>
<evidence type="ECO:0000313" key="2">
    <source>
        <dbReference type="EMBL" id="WVZ81879.1"/>
    </source>
</evidence>
<sequence length="96" mass="10485">MSAASATAQPLSKPSSSIRESALSFFLDVLLCCSWRRVELLLFRSATAETAESTFIGLQWVPLQGTGLVPFAFWALPLIVYLSNKNKPTCCKACNI</sequence>
<protein>
    <submittedName>
        <fullName evidence="2">Uncharacterized protein</fullName>
    </submittedName>
</protein>
<evidence type="ECO:0000313" key="3">
    <source>
        <dbReference type="Proteomes" id="UP001341281"/>
    </source>
</evidence>
<proteinExistence type="predicted"/>
<feature type="transmembrane region" description="Helical" evidence="1">
    <location>
        <begin position="58"/>
        <end position="82"/>
    </location>
</feature>
<accession>A0AAQ3U0G3</accession>
<keyword evidence="3" id="KW-1185">Reference proteome</keyword>
<gene>
    <name evidence="2" type="ORF">U9M48_029210</name>
</gene>
<keyword evidence="1" id="KW-0812">Transmembrane</keyword>